<evidence type="ECO:0000313" key="3">
    <source>
        <dbReference type="EMBL" id="KAJ2904290.1"/>
    </source>
</evidence>
<dbReference type="Proteomes" id="UP001201980">
    <property type="component" value="Unassembled WGS sequence"/>
</dbReference>
<feature type="domain" description="Nephrocystin 3-like N-terminal" evidence="2">
    <location>
        <begin position="28"/>
        <end position="187"/>
    </location>
</feature>
<sequence length="229" mass="26446">MRDMLGWLEVTNPSSVHSTNYGLRDKYTVTWLDECEPYLKWKSGGTMLLHLYGIPRAGKSVVFSSMVENLRLECLEKPVGYHTTAYYYCLYSRQQGETLPSLRSIISQLCRQSKTVPEILYHIWNSRDEPSLGILIESLQTLVDQFRHVFVMIDALDESQQRQNMLQLLGLISELDMPQPSLLATSRDEVDIEGSLGDIDNKARIPMDNKYVRGDIRKFLIHQLERAFL</sequence>
<proteinExistence type="predicted"/>
<comment type="caution">
    <text evidence="3">The sequence shown here is derived from an EMBL/GenBank/DDBJ whole genome shotgun (WGS) entry which is preliminary data.</text>
</comment>
<organism evidence="3 4">
    <name type="scientific">Zalerion maritima</name>
    <dbReference type="NCBI Taxonomy" id="339359"/>
    <lineage>
        <taxon>Eukaryota</taxon>
        <taxon>Fungi</taxon>
        <taxon>Dikarya</taxon>
        <taxon>Ascomycota</taxon>
        <taxon>Pezizomycotina</taxon>
        <taxon>Sordariomycetes</taxon>
        <taxon>Lulworthiomycetidae</taxon>
        <taxon>Lulworthiales</taxon>
        <taxon>Lulworthiaceae</taxon>
        <taxon>Zalerion</taxon>
    </lineage>
</organism>
<dbReference type="AlphaFoldDB" id="A0AAD5WVK8"/>
<dbReference type="EMBL" id="JAKWBI020000057">
    <property type="protein sequence ID" value="KAJ2904290.1"/>
    <property type="molecule type" value="Genomic_DNA"/>
</dbReference>
<evidence type="ECO:0000259" key="2">
    <source>
        <dbReference type="Pfam" id="PF24883"/>
    </source>
</evidence>
<dbReference type="Gene3D" id="3.40.50.300">
    <property type="entry name" value="P-loop containing nucleotide triphosphate hydrolases"/>
    <property type="match status" value="1"/>
</dbReference>
<name>A0AAD5WVK8_9PEZI</name>
<protein>
    <recommendedName>
        <fullName evidence="2">Nephrocystin 3-like N-terminal domain-containing protein</fullName>
    </recommendedName>
</protein>
<dbReference type="PANTHER" id="PTHR10039">
    <property type="entry name" value="AMELOGENIN"/>
    <property type="match status" value="1"/>
</dbReference>
<dbReference type="PANTHER" id="PTHR10039:SF16">
    <property type="entry name" value="GPI INOSITOL-DEACYLASE"/>
    <property type="match status" value="1"/>
</dbReference>
<evidence type="ECO:0000313" key="4">
    <source>
        <dbReference type="Proteomes" id="UP001201980"/>
    </source>
</evidence>
<accession>A0AAD5WVK8</accession>
<keyword evidence="4" id="KW-1185">Reference proteome</keyword>
<dbReference type="InterPro" id="IPR056884">
    <property type="entry name" value="NPHP3-like_N"/>
</dbReference>
<evidence type="ECO:0000256" key="1">
    <source>
        <dbReference type="ARBA" id="ARBA00022737"/>
    </source>
</evidence>
<dbReference type="SUPFAM" id="SSF52540">
    <property type="entry name" value="P-loop containing nucleoside triphosphate hydrolases"/>
    <property type="match status" value="1"/>
</dbReference>
<gene>
    <name evidence="3" type="ORF">MKZ38_008349</name>
</gene>
<reference evidence="3" key="1">
    <citation type="submission" date="2022-07" db="EMBL/GenBank/DDBJ databases">
        <title>Draft genome sequence of Zalerion maritima ATCC 34329, a (micro)plastics degrading marine fungus.</title>
        <authorList>
            <person name="Paco A."/>
            <person name="Goncalves M.F.M."/>
            <person name="Rocha-Santos T.A.P."/>
            <person name="Alves A."/>
        </authorList>
    </citation>
    <scope>NUCLEOTIDE SEQUENCE</scope>
    <source>
        <strain evidence="3">ATCC 34329</strain>
    </source>
</reference>
<dbReference type="Pfam" id="PF24883">
    <property type="entry name" value="NPHP3_N"/>
    <property type="match status" value="1"/>
</dbReference>
<dbReference type="InterPro" id="IPR027417">
    <property type="entry name" value="P-loop_NTPase"/>
</dbReference>
<keyword evidence="1" id="KW-0677">Repeat</keyword>